<proteinExistence type="predicted"/>
<reference evidence="2" key="1">
    <citation type="submission" date="2019-07" db="EMBL/GenBank/DDBJ databases">
        <title>Shewanella sp. YLB-08 draft genomic sequence.</title>
        <authorList>
            <person name="Yu L."/>
        </authorList>
    </citation>
    <scope>NUCLEOTIDE SEQUENCE [LARGE SCALE GENOMIC DNA]</scope>
    <source>
        <strain evidence="2">JCM 20706</strain>
    </source>
</reference>
<organism evidence="1 2">
    <name type="scientific">Shewanella hanedai</name>
    <name type="common">Alteromonas hanedai</name>
    <dbReference type="NCBI Taxonomy" id="25"/>
    <lineage>
        <taxon>Bacteria</taxon>
        <taxon>Pseudomonadati</taxon>
        <taxon>Pseudomonadota</taxon>
        <taxon>Gammaproteobacteria</taxon>
        <taxon>Alteromonadales</taxon>
        <taxon>Shewanellaceae</taxon>
        <taxon>Shewanella</taxon>
    </lineage>
</organism>
<dbReference type="OrthoDB" id="6401147at2"/>
<dbReference type="AlphaFoldDB" id="A0A553JN85"/>
<gene>
    <name evidence="1" type="ORF">FN961_13395</name>
</gene>
<keyword evidence="2" id="KW-1185">Reference proteome</keyword>
<evidence type="ECO:0000313" key="1">
    <source>
        <dbReference type="EMBL" id="TRY13929.1"/>
    </source>
</evidence>
<protein>
    <submittedName>
        <fullName evidence="1">Uncharacterized protein</fullName>
    </submittedName>
</protein>
<dbReference type="Proteomes" id="UP000318126">
    <property type="component" value="Unassembled WGS sequence"/>
</dbReference>
<comment type="caution">
    <text evidence="1">The sequence shown here is derived from an EMBL/GenBank/DDBJ whole genome shotgun (WGS) entry which is preliminary data.</text>
</comment>
<sequence length="79" mass="8620">MSKLGVVGGESCQTSVLYFIPYGESAATYKAIEDAKNQIEGTLLLTDISIDDKLWFEFGYSVQCILVSATAYGENRVSL</sequence>
<name>A0A553JN85_SHEHA</name>
<evidence type="ECO:0000313" key="2">
    <source>
        <dbReference type="Proteomes" id="UP000318126"/>
    </source>
</evidence>
<dbReference type="EMBL" id="VKGK01000015">
    <property type="protein sequence ID" value="TRY13929.1"/>
    <property type="molecule type" value="Genomic_DNA"/>
</dbReference>
<accession>A0A553JN85</accession>